<sequence length="895" mass="95691">MIQRPARTSTTLPENTPARTPRTGGSALRTTRSARSHGRDEAVSRILDVCASRPGVPLVVVTGPSGSGRSSVLAQVGEKLAEQGICSADVPLSRGRCGLADVVARFADALGAPAPRDEAALHRMLAALGRRAGRFVVFLDDAHRIAPDALVSLAALARTLSGSGVTVVCSFRTPTAHPSAELAALRAAGLVHEERLRPLSRYAVEQMLVDLLRAKPAPGLATALRDSSRGNPAVVAAAVEGWQRAGLLRTVDRHAHLVEQHAPRLPATHRVFAAIRELGAEHWDVAKALAVLHPLHGPVPGLIADTVGVSEQDVHESLRALHAVGVVVPGPRPDSWRFRVPMLAELLTTCLGPYERHRSAQLAVLSLWAGTASCPDPGYLPRRLLDAGRLAPPEAAVELLDRHAVECARDGDLADRWRRAAAKLIADPTRRAAALHRHAVACARHRCFAPAAETADLALATCPEQLGEDALHELQILYVIGLASSADSSRLHDFAQVGWRSMPGGEDARLVSRAAALCLLGRWRDAHDQLTGERERWAHGGTAATGAALIRLANAVLGTTAPAEVTAAAPDESTDLVRLLVRTLTLGGWLGRGRDDVDEPVRASFAGQWDRALDLARSEIATASARGLGPAQTGTFRELATILTARGQLARARAVIEDGRSRRLLLPHLLHAPAAELERTLGAHERSLELLDEGLALAAESGVVAGTDELWLRKAEAELRRGHRPVALRCAAQVERVADELGTPGARRNRLLARVLVHRDPTAAVEVVELATKRGRPYELAETLAVVGESGLGDQKALRAAYEMFGELDALIPRARLRRLMRARKVAVPGRSETVAENERLLAVLIAAGLTNAQLATVLGSSEKSVEGRLTRFFNRTGYRSRAELATAALRGFLD</sequence>
<dbReference type="Gene3D" id="1.10.10.10">
    <property type="entry name" value="Winged helix-like DNA-binding domain superfamily/Winged helix DNA-binding domain"/>
    <property type="match status" value="1"/>
</dbReference>
<name>A0ABW3FLL9_9PSEU</name>
<dbReference type="InterPro" id="IPR016032">
    <property type="entry name" value="Sig_transdc_resp-reg_C-effctor"/>
</dbReference>
<dbReference type="Gene3D" id="3.40.50.300">
    <property type="entry name" value="P-loop containing nucleotide triphosphate hydrolases"/>
    <property type="match status" value="1"/>
</dbReference>
<dbReference type="InterPro" id="IPR041664">
    <property type="entry name" value="AAA_16"/>
</dbReference>
<dbReference type="SMART" id="SM00421">
    <property type="entry name" value="HTH_LUXR"/>
    <property type="match status" value="1"/>
</dbReference>
<dbReference type="EMBL" id="JBHTIW010000003">
    <property type="protein sequence ID" value="MFD0919401.1"/>
    <property type="molecule type" value="Genomic_DNA"/>
</dbReference>
<dbReference type="RefSeq" id="WP_263252821.1">
    <property type="nucleotide sequence ID" value="NZ_BAABLT010000001.1"/>
</dbReference>
<evidence type="ECO:0000313" key="4">
    <source>
        <dbReference type="Proteomes" id="UP001597018"/>
    </source>
</evidence>
<evidence type="ECO:0000259" key="2">
    <source>
        <dbReference type="SMART" id="SM00421"/>
    </source>
</evidence>
<reference evidence="4" key="1">
    <citation type="journal article" date="2019" name="Int. J. Syst. Evol. Microbiol.">
        <title>The Global Catalogue of Microorganisms (GCM) 10K type strain sequencing project: providing services to taxonomists for standard genome sequencing and annotation.</title>
        <authorList>
            <consortium name="The Broad Institute Genomics Platform"/>
            <consortium name="The Broad Institute Genome Sequencing Center for Infectious Disease"/>
            <person name="Wu L."/>
            <person name="Ma J."/>
        </authorList>
    </citation>
    <scope>NUCLEOTIDE SEQUENCE [LARGE SCALE GENOMIC DNA]</scope>
    <source>
        <strain evidence="4">CCUG 56401</strain>
    </source>
</reference>
<protein>
    <submittedName>
        <fullName evidence="3">AAA family ATPase</fullName>
    </submittedName>
</protein>
<dbReference type="Proteomes" id="UP001597018">
    <property type="component" value="Unassembled WGS sequence"/>
</dbReference>
<feature type="region of interest" description="Disordered" evidence="1">
    <location>
        <begin position="1"/>
        <end position="39"/>
    </location>
</feature>
<dbReference type="InterPro" id="IPR036388">
    <property type="entry name" value="WH-like_DNA-bd_sf"/>
</dbReference>
<dbReference type="Pfam" id="PF13191">
    <property type="entry name" value="AAA_16"/>
    <property type="match status" value="1"/>
</dbReference>
<dbReference type="InterPro" id="IPR000792">
    <property type="entry name" value="Tscrpt_reg_LuxR_C"/>
</dbReference>
<evidence type="ECO:0000313" key="3">
    <source>
        <dbReference type="EMBL" id="MFD0919401.1"/>
    </source>
</evidence>
<dbReference type="SUPFAM" id="SSF46894">
    <property type="entry name" value="C-terminal effector domain of the bipartite response regulators"/>
    <property type="match status" value="1"/>
</dbReference>
<dbReference type="InterPro" id="IPR027417">
    <property type="entry name" value="P-loop_NTPase"/>
</dbReference>
<evidence type="ECO:0000256" key="1">
    <source>
        <dbReference type="SAM" id="MobiDB-lite"/>
    </source>
</evidence>
<organism evidence="3 4">
    <name type="scientific">Saccharopolyspora rosea</name>
    <dbReference type="NCBI Taxonomy" id="524884"/>
    <lineage>
        <taxon>Bacteria</taxon>
        <taxon>Bacillati</taxon>
        <taxon>Actinomycetota</taxon>
        <taxon>Actinomycetes</taxon>
        <taxon>Pseudonocardiales</taxon>
        <taxon>Pseudonocardiaceae</taxon>
        <taxon>Saccharopolyspora</taxon>
    </lineage>
</organism>
<dbReference type="SUPFAM" id="SSF52540">
    <property type="entry name" value="P-loop containing nucleoside triphosphate hydrolases"/>
    <property type="match status" value="1"/>
</dbReference>
<feature type="compositionally biased region" description="Polar residues" evidence="1">
    <location>
        <begin position="1"/>
        <end position="18"/>
    </location>
</feature>
<accession>A0ABW3FLL9</accession>
<feature type="domain" description="HTH luxR-type" evidence="2">
    <location>
        <begin position="832"/>
        <end position="889"/>
    </location>
</feature>
<keyword evidence="4" id="KW-1185">Reference proteome</keyword>
<comment type="caution">
    <text evidence="3">The sequence shown here is derived from an EMBL/GenBank/DDBJ whole genome shotgun (WGS) entry which is preliminary data.</text>
</comment>
<proteinExistence type="predicted"/>
<gene>
    <name evidence="3" type="ORF">ACFQ16_06580</name>
</gene>